<dbReference type="AlphaFoldDB" id="F6FH39"/>
<dbReference type="BioCyc" id="MHAE859194:G1GR7-360-MONOMER"/>
<dbReference type="STRING" id="859194.MHF_0367"/>
<gene>
    <name evidence="1" type="ordered locus">MHF_0367</name>
</gene>
<dbReference type="KEGG" id="mhf:MHF_0367"/>
<reference key="2">
    <citation type="submission" date="2011-05" db="EMBL/GenBank/DDBJ databases">
        <title>The Genome of Mycoplasma haemofelis Strain Ohio2, a pathogenic hemoplasma of the cat.</title>
        <authorList>
            <person name="Santos A.P."/>
            <person name="Guimaraes A.M.S."/>
            <person name="SanMiguel P.J."/>
            <person name="Martin S.W."/>
            <person name="Messick J.B."/>
        </authorList>
    </citation>
    <scope>NUCLEOTIDE SEQUENCE</scope>
    <source>
        <strain>Ohio2</strain>
    </source>
</reference>
<name>F6FH39_MYCHI</name>
<evidence type="ECO:0000313" key="2">
    <source>
        <dbReference type="Proteomes" id="UP000007952"/>
    </source>
</evidence>
<dbReference type="HOGENOM" id="CLU_096783_0_0_14"/>
<organism evidence="1 2">
    <name type="scientific">Mycoplasma haemofelis (strain Ohio2)</name>
    <dbReference type="NCBI Taxonomy" id="859194"/>
    <lineage>
        <taxon>Bacteria</taxon>
        <taxon>Bacillati</taxon>
        <taxon>Mycoplasmatota</taxon>
        <taxon>Mollicutes</taxon>
        <taxon>Mycoplasmataceae</taxon>
        <taxon>Mycoplasma</taxon>
    </lineage>
</organism>
<reference evidence="1 2" key="1">
    <citation type="journal article" date="2011" name="J. Bacteriol.">
        <title>Complete genome sequences of two hemotropic Mycoplasmas, Mycoplasma haemofelis strain Ohio2 and Mycoplasma suis strain Illinois.</title>
        <authorList>
            <person name="Messick J.B."/>
            <person name="Santos A.P."/>
            <person name="Guimaraes A.M."/>
        </authorList>
    </citation>
    <scope>NUCLEOTIDE SEQUENCE [LARGE SCALE GENOMIC DNA]</scope>
    <source>
        <strain evidence="1 2">Ohio2</strain>
    </source>
</reference>
<accession>F6FH39</accession>
<evidence type="ECO:0000313" key="1">
    <source>
        <dbReference type="EMBL" id="AEG72644.1"/>
    </source>
</evidence>
<proteinExistence type="predicted"/>
<sequence length="204" mass="22648">MSKWMALGMGSVGAAGAGAGGYFLLKPETETFKTKYKHSLLSKDGDSSIWDARHTSLSGKTPTHKKLKEAVTNYSSTDNSKRLHREACLEIYEMPVESKEYLSDFESYCTKNMGDALAPKTVISDPKETTTEWDKKLNALKGLESDKVESLPSELKTLKNAIGSTSLSATHRETLKNWCDGMKTKMFVGSEDSRFQDFSNYCAK</sequence>
<dbReference type="Proteomes" id="UP000007952">
    <property type="component" value="Chromosome"/>
</dbReference>
<dbReference type="EMBL" id="CP002808">
    <property type="protein sequence ID" value="AEG72644.1"/>
    <property type="molecule type" value="Genomic_DNA"/>
</dbReference>
<protein>
    <submittedName>
        <fullName evidence="1">Uncharacterized protein</fullName>
    </submittedName>
</protein>